<reference evidence="2" key="2">
    <citation type="submission" date="2021-12" db="EMBL/GenBank/DDBJ databases">
        <title>Resequencing data analysis of finger millet.</title>
        <authorList>
            <person name="Hatakeyama M."/>
            <person name="Aluri S."/>
            <person name="Balachadran M.T."/>
            <person name="Sivarajan S.R."/>
            <person name="Poveda L."/>
            <person name="Shimizu-Inatsugi R."/>
            <person name="Schlapbach R."/>
            <person name="Sreeman S.M."/>
            <person name="Shimizu K.K."/>
        </authorList>
    </citation>
    <scope>NUCLEOTIDE SEQUENCE</scope>
</reference>
<dbReference type="InterPro" id="IPR022742">
    <property type="entry name" value="Hydrolase_4"/>
</dbReference>
<dbReference type="Proteomes" id="UP001054889">
    <property type="component" value="Unassembled WGS sequence"/>
</dbReference>
<dbReference type="SUPFAM" id="SSF53474">
    <property type="entry name" value="alpha/beta-Hydrolases"/>
    <property type="match status" value="1"/>
</dbReference>
<dbReference type="Gene3D" id="3.40.50.1820">
    <property type="entry name" value="alpha/beta hydrolase"/>
    <property type="match status" value="1"/>
</dbReference>
<sequence>MTSSSNGGHGEAVYEYQEITTHPPVMNLARPFIAANLQEMCMQEYVMNSRGMKLFSCAWLPKGNTPPKAVIFLCHGYAVECSVMMRGTGERLASAGFAVYGLDYEGHGRSDGLRGYVPDFHALVADCDAFFVSKATTTHSRSGRRFLLGESMGGAVAILLHRARPDFWSGAVLVAPMCKIADDMKPHPVVVNILKTMTGIIPTWKIVPTKDVVDCAHRLQEKRDEIRRNPYCYKGKPRLKTALELLKVSLDIEANLLHQVTLPFLIVHGGADKVTDPSVSELMYQSAASEDKRLKLYPGMWHALTFGESPDNIHTVFRDIISWLNQRTDDWSEIEQKAKHDDQQLLYGNK</sequence>
<accession>A0AAV5FJS2</accession>
<dbReference type="InterPro" id="IPR029058">
    <property type="entry name" value="AB_hydrolase_fold"/>
</dbReference>
<evidence type="ECO:0000313" key="3">
    <source>
        <dbReference type="Proteomes" id="UP001054889"/>
    </source>
</evidence>
<dbReference type="InterPro" id="IPR000073">
    <property type="entry name" value="AB_hydrolase_1"/>
</dbReference>
<dbReference type="AlphaFoldDB" id="A0AAV5FJS2"/>
<evidence type="ECO:0000259" key="1">
    <source>
        <dbReference type="Pfam" id="PF12146"/>
    </source>
</evidence>
<dbReference type="InterPro" id="IPR051044">
    <property type="entry name" value="MAG_DAG_Lipase"/>
</dbReference>
<protein>
    <recommendedName>
        <fullName evidence="1">Serine aminopeptidase S33 domain-containing protein</fullName>
    </recommendedName>
</protein>
<evidence type="ECO:0000313" key="2">
    <source>
        <dbReference type="EMBL" id="GJN35044.1"/>
    </source>
</evidence>
<name>A0AAV5FJS2_ELECO</name>
<comment type="caution">
    <text evidence="2">The sequence shown here is derived from an EMBL/GenBank/DDBJ whole genome shotgun (WGS) entry which is preliminary data.</text>
</comment>
<proteinExistence type="predicted"/>
<reference evidence="2" key="1">
    <citation type="journal article" date="2018" name="DNA Res.">
        <title>Multiple hybrid de novo genome assembly of finger millet, an orphan allotetraploid crop.</title>
        <authorList>
            <person name="Hatakeyama M."/>
            <person name="Aluri S."/>
            <person name="Balachadran M.T."/>
            <person name="Sivarajan S.R."/>
            <person name="Patrignani A."/>
            <person name="Gruter S."/>
            <person name="Poveda L."/>
            <person name="Shimizu-Inatsugi R."/>
            <person name="Baeten J."/>
            <person name="Francoijs K.J."/>
            <person name="Nataraja K.N."/>
            <person name="Reddy Y.A.N."/>
            <person name="Phadnis S."/>
            <person name="Ravikumar R.L."/>
            <person name="Schlapbach R."/>
            <person name="Sreeman S.M."/>
            <person name="Shimizu K.K."/>
        </authorList>
    </citation>
    <scope>NUCLEOTIDE SEQUENCE</scope>
</reference>
<organism evidence="2 3">
    <name type="scientific">Eleusine coracana subsp. coracana</name>
    <dbReference type="NCBI Taxonomy" id="191504"/>
    <lineage>
        <taxon>Eukaryota</taxon>
        <taxon>Viridiplantae</taxon>
        <taxon>Streptophyta</taxon>
        <taxon>Embryophyta</taxon>
        <taxon>Tracheophyta</taxon>
        <taxon>Spermatophyta</taxon>
        <taxon>Magnoliopsida</taxon>
        <taxon>Liliopsida</taxon>
        <taxon>Poales</taxon>
        <taxon>Poaceae</taxon>
        <taxon>PACMAD clade</taxon>
        <taxon>Chloridoideae</taxon>
        <taxon>Cynodonteae</taxon>
        <taxon>Eleusininae</taxon>
        <taxon>Eleusine</taxon>
    </lineage>
</organism>
<keyword evidence="3" id="KW-1185">Reference proteome</keyword>
<gene>
    <name evidence="2" type="primary">gb23771</name>
    <name evidence="2" type="ORF">PR202_gb23771</name>
</gene>
<dbReference type="PANTHER" id="PTHR11614">
    <property type="entry name" value="PHOSPHOLIPASE-RELATED"/>
    <property type="match status" value="1"/>
</dbReference>
<dbReference type="Pfam" id="PF12146">
    <property type="entry name" value="Hydrolase_4"/>
    <property type="match status" value="1"/>
</dbReference>
<dbReference type="FunFam" id="3.40.50.1820:FF:000036">
    <property type="entry name" value="Alpha/beta-Hydrolases superfamily protein"/>
    <property type="match status" value="1"/>
</dbReference>
<dbReference type="PRINTS" id="PR00111">
    <property type="entry name" value="ABHYDROLASE"/>
</dbReference>
<feature type="domain" description="Serine aminopeptidase S33" evidence="1">
    <location>
        <begin position="66"/>
        <end position="306"/>
    </location>
</feature>
<dbReference type="EMBL" id="BQKI01000086">
    <property type="protein sequence ID" value="GJN35044.1"/>
    <property type="molecule type" value="Genomic_DNA"/>
</dbReference>